<feature type="compositionally biased region" description="Polar residues" evidence="1">
    <location>
        <begin position="38"/>
        <end position="49"/>
    </location>
</feature>
<reference evidence="2" key="1">
    <citation type="submission" date="2018-10" db="EMBL/GenBank/DDBJ databases">
        <title>Extensive Diversity of RNA Viruses in Australian Ticks.</title>
        <authorList>
            <person name="Harvey E."/>
            <person name="Rose K."/>
            <person name="Eden J.-S."/>
            <person name="Lo N."/>
            <person name="Abeyasuriya T."/>
            <person name="Shi M."/>
            <person name="Doggett S.L."/>
            <person name="Holmes E.C."/>
        </authorList>
    </citation>
    <scope>NUCLEOTIDE SEQUENCE</scope>
</reference>
<name>A0A3G3BTE0_9VIRU</name>
<feature type="compositionally biased region" description="Polar residues" evidence="1">
    <location>
        <begin position="63"/>
        <end position="74"/>
    </location>
</feature>
<feature type="region of interest" description="Disordered" evidence="1">
    <location>
        <begin position="1"/>
        <end position="99"/>
    </location>
</feature>
<proteinExistence type="predicted"/>
<feature type="compositionally biased region" description="Basic residues" evidence="1">
    <location>
        <begin position="1"/>
        <end position="11"/>
    </location>
</feature>
<dbReference type="EMBL" id="MK026573">
    <property type="protein sequence ID" value="AYP67546.1"/>
    <property type="molecule type" value="Genomic_RNA"/>
</dbReference>
<feature type="compositionally biased region" description="Basic and acidic residues" evidence="1">
    <location>
        <begin position="12"/>
        <end position="25"/>
    </location>
</feature>
<sequence>MPGRGRQRGLRKKDEEELNDLKDKQEIEDEQDKDRYPQSDNASANSKRGQSAREDRNTREDTAANTDSSVSTENVADKSKRPDNDSGEQSSGSTEDGMIRVSDLRNILNRLQLDDTVGTLGGGEAKLRTPLTDAVFRAIEQEATIDKISRGTLSRVSEPSVIDVNALSERYPTNLAPHTVNTPKVVPHFYQLRVIRAGVYGMYGGQLEGGHGYDIFPFFTGMREAFGSGFDYSYVRIHTNQEGFQLTVDPLNLDETVCRIGKQDARRLGLTTLVGDITEKKMEDIESPTEFMNFVVGLVGIAGQIGRFLLIGRKSRLDKHLLTFRETGTKSFPFENMNGWLADDDYHNYPHVPEMIMRCAEYEWFAAEVREHWAGQSLGTIGELDRGARGVVTYFNRKLMEPCVMNLDFFTANAYANVLEEYNQERMNVDSYVGFLQICQPARMDVIGDHNLLRFKTYYRKTVDLEVELSRILLFPSAPIYPQCLRLGSLLSPNVRNYILNKLLHLGLSKLDFIQMVPSAEAFAGLDSRMNVGITSNIAMGLCIREWETMIRKTSPHDICQKIACDLMAPFSNCTWYDVDLCSQTSRKFLFAIIGAKVAMMMQPNLYQYNPHVKVQMILSIMNVFFKHELGVRIQQNGYGVDATGRRLTNWHDLKRTRFDSPFFRFTLFDPVPEPNRDMNQERWRLFSHVLQWLVGNDISVIRRVEAADYGFGVRRVRLPGECHVPMKQEPIGQLPAHVVLYRALDFAKTYNDAFFKPVDRVQQAGEKAAFMQLLGYCERYISSFSQWFHWVYCPLYLEVALHPLIWWDLQVGDNVWKRFYAVREQLDVIRDHGVVGAPYAHPVPALFDTDPAFQPFGMFEGNDLFLRVHAPGSMMRGGLLDTAAVIQYQDYDELYQSNDSETMVQDYVDGVYGARQLLEALRLVADVSLGTLFRDSPIGVYIRDAFMRGKFPVRVFGDILTVYGVRIDSMTLAGVGGTRINNQVSADYRVYFPAWGRVDAQMNFIEEPIQIIDPVRASIRRNAAMLLKAVFDPQIGMIRFRTGVTFSMIPLTDMTFRSSHGLFPYKVYVTNEVSSHFDELRQQMHSRHLIYALWRTPTGRRVQHQLRVRDGVDMLTQISDLVGEEVSVVEFVITNLTRYSSAAHAFIKENILERRAIVSIPTVRLILQHHPISISDVEHRFKMYDLRAFDRLPSMRENGLMRAHIVDTTYVRGGDHPGHIVKPMLPSHGSDDSFVFATDVNYAPSRPKGHVIRLSEFFPPVILDGNPVPRVVNPRTNNAESGLDVFPYGLRSLCHVYHYDPLYKPDIVSQLT</sequence>
<feature type="compositionally biased region" description="Basic and acidic residues" evidence="1">
    <location>
        <begin position="51"/>
        <end position="62"/>
    </location>
</feature>
<organism evidence="2">
    <name type="scientific">Shelly headland virus</name>
    <dbReference type="NCBI Taxonomy" id="2485879"/>
    <lineage>
        <taxon>Viruses</taxon>
        <taxon>Riboviria</taxon>
    </lineage>
</organism>
<feature type="compositionally biased region" description="Basic and acidic residues" evidence="1">
    <location>
        <begin position="75"/>
        <end position="84"/>
    </location>
</feature>
<evidence type="ECO:0000256" key="1">
    <source>
        <dbReference type="SAM" id="MobiDB-lite"/>
    </source>
</evidence>
<protein>
    <submittedName>
        <fullName evidence="2">VP2</fullName>
    </submittedName>
</protein>
<evidence type="ECO:0000313" key="2">
    <source>
        <dbReference type="EMBL" id="AYP67546.1"/>
    </source>
</evidence>
<accession>A0A3G3BTE0</accession>